<organism evidence="5 6">
    <name type="scientific">Desulfobulbus oligotrophicus</name>
    <dbReference type="NCBI Taxonomy" id="1909699"/>
    <lineage>
        <taxon>Bacteria</taxon>
        <taxon>Pseudomonadati</taxon>
        <taxon>Thermodesulfobacteriota</taxon>
        <taxon>Desulfobulbia</taxon>
        <taxon>Desulfobulbales</taxon>
        <taxon>Desulfobulbaceae</taxon>
        <taxon>Desulfobulbus</taxon>
    </lineage>
</organism>
<evidence type="ECO:0000259" key="4">
    <source>
        <dbReference type="PROSITE" id="PS51186"/>
    </source>
</evidence>
<evidence type="ECO:0000256" key="1">
    <source>
        <dbReference type="ARBA" id="ARBA00022679"/>
    </source>
</evidence>
<feature type="compositionally biased region" description="Polar residues" evidence="3">
    <location>
        <begin position="212"/>
        <end position="222"/>
    </location>
</feature>
<dbReference type="PANTHER" id="PTHR43877">
    <property type="entry name" value="AMINOALKYLPHOSPHONATE N-ACETYLTRANSFERASE-RELATED-RELATED"/>
    <property type="match status" value="1"/>
</dbReference>
<dbReference type="AlphaFoldDB" id="A0A7T5VD79"/>
<dbReference type="SUPFAM" id="SSF55729">
    <property type="entry name" value="Acyl-CoA N-acyltransferases (Nat)"/>
    <property type="match status" value="1"/>
</dbReference>
<dbReference type="GO" id="GO:0016747">
    <property type="term" value="F:acyltransferase activity, transferring groups other than amino-acyl groups"/>
    <property type="evidence" value="ECO:0007669"/>
    <property type="project" value="InterPro"/>
</dbReference>
<gene>
    <name evidence="5" type="ORF">HP555_07115</name>
</gene>
<name>A0A7T5VD79_9BACT</name>
<dbReference type="InterPro" id="IPR016181">
    <property type="entry name" value="Acyl_CoA_acyltransferase"/>
</dbReference>
<proteinExistence type="predicted"/>
<keyword evidence="2" id="KW-0012">Acyltransferase</keyword>
<dbReference type="PROSITE" id="PS51186">
    <property type="entry name" value="GNAT"/>
    <property type="match status" value="1"/>
</dbReference>
<dbReference type="InterPro" id="IPR050832">
    <property type="entry name" value="Bact_Acetyltransf"/>
</dbReference>
<protein>
    <submittedName>
        <fullName evidence="5">GNAT family N-acetyltransferase</fullName>
    </submittedName>
</protein>
<dbReference type="Gene3D" id="3.40.630.30">
    <property type="match status" value="1"/>
</dbReference>
<keyword evidence="1 5" id="KW-0808">Transferase</keyword>
<accession>A0A7T5VD79</accession>
<dbReference type="EMBL" id="CP054140">
    <property type="protein sequence ID" value="QQG65651.1"/>
    <property type="molecule type" value="Genomic_DNA"/>
</dbReference>
<evidence type="ECO:0000256" key="2">
    <source>
        <dbReference type="ARBA" id="ARBA00023315"/>
    </source>
</evidence>
<sequence length="222" mass="25833">MLQDRISRDRIRKRSTIRQSDTVGSSEGKERRVSVRIREMEVDDIAPVFHLGEMLYTADEAPNTYRTWDVYEVVGLFHSDTEFCLVAEVEEQLKGFLLGTTIIKSHSAWKYGYLIWLGVHPDVQRHGVADKLFQKFKDLMIERGIRMLLADTSAENLGALHFFRKQGFGHPHKHIYLTMNLDSEIQRIRRRSADHPSSRPEKKNGHRPTDQPIPQENTEYSD</sequence>
<dbReference type="Proteomes" id="UP000596092">
    <property type="component" value="Chromosome"/>
</dbReference>
<dbReference type="InterPro" id="IPR000182">
    <property type="entry name" value="GNAT_dom"/>
</dbReference>
<evidence type="ECO:0000313" key="5">
    <source>
        <dbReference type="EMBL" id="QQG65651.1"/>
    </source>
</evidence>
<evidence type="ECO:0000256" key="3">
    <source>
        <dbReference type="SAM" id="MobiDB-lite"/>
    </source>
</evidence>
<feature type="compositionally biased region" description="Basic and acidic residues" evidence="3">
    <location>
        <begin position="190"/>
        <end position="209"/>
    </location>
</feature>
<reference evidence="5 6" key="1">
    <citation type="submission" date="2020-05" db="EMBL/GenBank/DDBJ databases">
        <title>Complete genome of Desulfobulbus oligotrophicus.</title>
        <authorList>
            <person name="Podar M."/>
        </authorList>
    </citation>
    <scope>NUCLEOTIDE SEQUENCE [LARGE SCALE GENOMIC DNA]</scope>
    <source>
        <strain evidence="5 6">Prop6</strain>
    </source>
</reference>
<dbReference type="CDD" id="cd04301">
    <property type="entry name" value="NAT_SF"/>
    <property type="match status" value="1"/>
</dbReference>
<dbReference type="KEGG" id="dog:HP555_07115"/>
<feature type="region of interest" description="Disordered" evidence="3">
    <location>
        <begin position="190"/>
        <end position="222"/>
    </location>
</feature>
<evidence type="ECO:0000313" key="6">
    <source>
        <dbReference type="Proteomes" id="UP000596092"/>
    </source>
</evidence>
<keyword evidence="6" id="KW-1185">Reference proteome</keyword>
<feature type="domain" description="N-acetyltransferase" evidence="4">
    <location>
        <begin position="35"/>
        <end position="184"/>
    </location>
</feature>
<dbReference type="Pfam" id="PF00583">
    <property type="entry name" value="Acetyltransf_1"/>
    <property type="match status" value="1"/>
</dbReference>